<dbReference type="InterPro" id="IPR007655">
    <property type="entry name" value="Slam_C"/>
</dbReference>
<feature type="domain" description="Surface lipoprotein assembly modifier C-terminal" evidence="10">
    <location>
        <begin position="161"/>
        <end position="441"/>
    </location>
</feature>
<protein>
    <submittedName>
        <fullName evidence="12">Uncharacterized protein</fullName>
    </submittedName>
</protein>
<reference evidence="12 13" key="1">
    <citation type="submission" date="2018-01" db="EMBL/GenBank/DDBJ databases">
        <title>Halomonas endophytica sp. nov., isolated from storage liquid in the stems of Populus euphratica.</title>
        <authorList>
            <person name="Chen C."/>
        </authorList>
    </citation>
    <scope>NUCLEOTIDE SEQUENCE [LARGE SCALE GENOMIC DNA]</scope>
    <source>
        <strain evidence="12 13">BZ-SZ-XJ27</strain>
    </source>
</reference>
<dbReference type="InterPro" id="IPR011990">
    <property type="entry name" value="TPR-like_helical_dom_sf"/>
</dbReference>
<gene>
    <name evidence="12" type="ORF">C1H70_07645</name>
</gene>
<dbReference type="EMBL" id="PNRG01000013">
    <property type="protein sequence ID" value="PMR80917.1"/>
    <property type="molecule type" value="Genomic_DNA"/>
</dbReference>
<dbReference type="InterPro" id="IPR057556">
    <property type="entry name" value="TPR_Slam"/>
</dbReference>
<evidence type="ECO:0000256" key="5">
    <source>
        <dbReference type="ARBA" id="ARBA00023136"/>
    </source>
</evidence>
<dbReference type="Gene3D" id="1.25.40.10">
    <property type="entry name" value="Tetratricopeptide repeat domain"/>
    <property type="match status" value="1"/>
</dbReference>
<dbReference type="GO" id="GO:0009279">
    <property type="term" value="C:cell outer membrane"/>
    <property type="evidence" value="ECO:0007669"/>
    <property type="project" value="UniProtKB-SubCell"/>
</dbReference>
<evidence type="ECO:0000259" key="10">
    <source>
        <dbReference type="Pfam" id="PF04575"/>
    </source>
</evidence>
<evidence type="ECO:0000259" key="11">
    <source>
        <dbReference type="Pfam" id="PF24575"/>
    </source>
</evidence>
<comment type="similarity">
    <text evidence="7">Belongs to the Slam family.</text>
</comment>
<evidence type="ECO:0000256" key="1">
    <source>
        <dbReference type="ARBA" id="ARBA00004571"/>
    </source>
</evidence>
<comment type="caution">
    <text evidence="12">The sequence shown here is derived from an EMBL/GenBank/DDBJ whole genome shotgun (WGS) entry which is preliminary data.</text>
</comment>
<dbReference type="Proteomes" id="UP000235547">
    <property type="component" value="Unassembled WGS sequence"/>
</dbReference>
<feature type="domain" description="Surface lipoprotein assembly modifier N-terminal TPR repeats region" evidence="11">
    <location>
        <begin position="60"/>
        <end position="129"/>
    </location>
</feature>
<keyword evidence="3" id="KW-0812">Transmembrane</keyword>
<evidence type="ECO:0000256" key="9">
    <source>
        <dbReference type="SAM" id="SignalP"/>
    </source>
</evidence>
<accession>A0A2N7UKF6</accession>
<keyword evidence="2" id="KW-1134">Transmembrane beta strand</keyword>
<dbReference type="SUPFAM" id="SSF48452">
    <property type="entry name" value="TPR-like"/>
    <property type="match status" value="1"/>
</dbReference>
<keyword evidence="6" id="KW-0998">Cell outer membrane</keyword>
<dbReference type="AlphaFoldDB" id="A0A2N7UKF6"/>
<evidence type="ECO:0000313" key="13">
    <source>
        <dbReference type="Proteomes" id="UP000235547"/>
    </source>
</evidence>
<evidence type="ECO:0000256" key="2">
    <source>
        <dbReference type="ARBA" id="ARBA00022452"/>
    </source>
</evidence>
<proteinExistence type="inferred from homology"/>
<keyword evidence="5" id="KW-0472">Membrane</keyword>
<keyword evidence="8" id="KW-0802">TPR repeat</keyword>
<dbReference type="PROSITE" id="PS50005">
    <property type="entry name" value="TPR"/>
    <property type="match status" value="1"/>
</dbReference>
<evidence type="ECO:0000256" key="7">
    <source>
        <dbReference type="ARBA" id="ARBA00023609"/>
    </source>
</evidence>
<keyword evidence="13" id="KW-1185">Reference proteome</keyword>
<feature type="chain" id="PRO_5014737364" evidence="9">
    <location>
        <begin position="26"/>
        <end position="443"/>
    </location>
</feature>
<dbReference type="OrthoDB" id="8896615at2"/>
<feature type="signal peptide" evidence="9">
    <location>
        <begin position="1"/>
        <end position="25"/>
    </location>
</feature>
<name>A0A2N7UKF6_9GAMM</name>
<organism evidence="12 13">
    <name type="scientific">Halomonas urumqiensis</name>
    <dbReference type="NCBI Taxonomy" id="1684789"/>
    <lineage>
        <taxon>Bacteria</taxon>
        <taxon>Pseudomonadati</taxon>
        <taxon>Pseudomonadota</taxon>
        <taxon>Gammaproteobacteria</taxon>
        <taxon>Oceanospirillales</taxon>
        <taxon>Halomonadaceae</taxon>
        <taxon>Halomonas</taxon>
    </lineage>
</organism>
<dbReference type="Pfam" id="PF04575">
    <property type="entry name" value="SlipAM"/>
    <property type="match status" value="1"/>
</dbReference>
<evidence type="ECO:0000256" key="4">
    <source>
        <dbReference type="ARBA" id="ARBA00022729"/>
    </source>
</evidence>
<comment type="subcellular location">
    <subcellularLocation>
        <location evidence="1">Cell outer membrane</location>
        <topology evidence="1">Multi-pass membrane protein</topology>
    </subcellularLocation>
</comment>
<evidence type="ECO:0000313" key="12">
    <source>
        <dbReference type="EMBL" id="PMR80917.1"/>
    </source>
</evidence>
<sequence>MPLPRTIVCLGIAWLFAMFPVTASAQATQPTQSAQRQMPVAAVAATGLMEQGENERAKAILLEARERFAESDDIAFLLGMLAMGEQDYEGAAEYFREILIRDPQAVRVRLELGRALFESGDYRDAGRQFRFARSGDLPAEVNANIDRYLAAIRERQTFDWDVSVAMAPDTNVNAAPSIEEISIFGLPFELSEGARRQTGVGLLLNTSAEWSPHIGERTRLRVGGDVYRTDYSGGDFDDTLARVHLGPNWRFDNTELSTLLTGFHRWYGNEPYNHGAGIRQELTHYPSSRTRLHTSLEHQWVRHDEAESLDGTRTSWLGSWQYALTPSSGVMGLVGVSRESTELDMLSNNVYRAGVGYYRELFGGLTALVQPEYLHARYDDVTPAFGVERRDDLWRTRLRLTNRRWIFKGFTPELTLIHSSRRSNIDLYSYDRNQIQLGVTRLY</sequence>
<dbReference type="Pfam" id="PF24575">
    <property type="entry name" value="TPR_Slam"/>
    <property type="match status" value="1"/>
</dbReference>
<dbReference type="InterPro" id="IPR019734">
    <property type="entry name" value="TPR_rpt"/>
</dbReference>
<evidence type="ECO:0000256" key="3">
    <source>
        <dbReference type="ARBA" id="ARBA00022692"/>
    </source>
</evidence>
<evidence type="ECO:0000256" key="8">
    <source>
        <dbReference type="PROSITE-ProRule" id="PRU00339"/>
    </source>
</evidence>
<keyword evidence="4 9" id="KW-0732">Signal</keyword>
<feature type="repeat" description="TPR" evidence="8">
    <location>
        <begin position="72"/>
        <end position="105"/>
    </location>
</feature>
<evidence type="ECO:0000256" key="6">
    <source>
        <dbReference type="ARBA" id="ARBA00023237"/>
    </source>
</evidence>